<keyword evidence="1" id="KW-0472">Membrane</keyword>
<evidence type="ECO:0000313" key="2">
    <source>
        <dbReference type="EMBL" id="WPF24387.1"/>
    </source>
</evidence>
<reference evidence="2 3" key="1">
    <citation type="submission" date="2023-10" db="EMBL/GenBank/DDBJ databases">
        <title>complete genome sequence of Corynebacterium pseudokroppenstedtii P15-C1.</title>
        <authorList>
            <person name="Bruggemann H."/>
            <person name="Poehlein A."/>
        </authorList>
    </citation>
    <scope>NUCLEOTIDE SEQUENCE [LARGE SCALE GENOMIC DNA]</scope>
    <source>
        <strain evidence="2 3">P15_C1</strain>
    </source>
</reference>
<sequence>MTRDEEILKSMVDHPAGKRAHRHDDELDMTFIDLANEAYEDNRGRFRWSWGLVGHALTGVAVIAIFYINLVYLSGVGL</sequence>
<name>A0AAU0PXS7_9CORY</name>
<organism evidence="2 3">
    <name type="scientific">Corynebacterium pseudokroppenstedtii</name>
    <dbReference type="NCBI Taxonomy" id="2804917"/>
    <lineage>
        <taxon>Bacteria</taxon>
        <taxon>Bacillati</taxon>
        <taxon>Actinomycetota</taxon>
        <taxon>Actinomycetes</taxon>
        <taxon>Mycobacteriales</taxon>
        <taxon>Corynebacteriaceae</taxon>
        <taxon>Corynebacterium</taxon>
    </lineage>
</organism>
<gene>
    <name evidence="2" type="ORF">Q0N40_07500</name>
</gene>
<dbReference type="EMBL" id="CP137757">
    <property type="protein sequence ID" value="WPF24387.1"/>
    <property type="molecule type" value="Genomic_DNA"/>
</dbReference>
<dbReference type="KEGG" id="cpsk:Q0N40_07500"/>
<evidence type="ECO:0000313" key="3">
    <source>
        <dbReference type="Proteomes" id="UP001174314"/>
    </source>
</evidence>
<keyword evidence="3" id="KW-1185">Reference proteome</keyword>
<keyword evidence="1" id="KW-0812">Transmembrane</keyword>
<proteinExistence type="predicted"/>
<accession>A0AAU0PXS7</accession>
<keyword evidence="1" id="KW-1133">Transmembrane helix</keyword>
<evidence type="ECO:0000256" key="1">
    <source>
        <dbReference type="SAM" id="Phobius"/>
    </source>
</evidence>
<feature type="transmembrane region" description="Helical" evidence="1">
    <location>
        <begin position="52"/>
        <end position="73"/>
    </location>
</feature>
<protein>
    <submittedName>
        <fullName evidence="2">Uncharacterized protein</fullName>
    </submittedName>
</protein>
<dbReference type="AlphaFoldDB" id="A0AAU0PXS7"/>
<dbReference type="RefSeq" id="WP_236883081.1">
    <property type="nucleotide sequence ID" value="NZ_CP137757.1"/>
</dbReference>
<dbReference type="Proteomes" id="UP001174314">
    <property type="component" value="Chromosome"/>
</dbReference>